<dbReference type="GO" id="GO:0003676">
    <property type="term" value="F:nucleic acid binding"/>
    <property type="evidence" value="ECO:0007669"/>
    <property type="project" value="InterPro"/>
</dbReference>
<sequence>MTSCSLQCKNEAHENREVVMAEDIKEYLVFQTLRDVPVYNRIRAQNRYAVIKAFEKFLRKERQRLKKDFRIKAAQIKFAEESGISLRTLYRWIKAHRKKGLRGLVPNFGKLKKDEKNRKAITALVPDPGKTLSAKIEINLKNPLLALHQINLIVQMNPVFTAEVKEYSNKITEVIGIADGGNLILKLPRRLTEDEKNTLNGHLLGTHRNCCAKALGLLLMNEGCSLQELMLKTQRSRRTIFRWHERFEKEGISIVKVKYESQAMIEKRNLERVRVVDILHSPPMTFDINRSNWTLPSIIQAYEKLYGEHLAKGALKRVIKDARYTWKRARTMLTSNDPLYRQKVKTLITVLHCLTPNDAFFFIDEAGPWKVKKYGGKVLTAPDQVRTIPEYQPDKGAVYLIAALEAQTNQVIYQYIKGKTASAIVALLQELHERYSAYSRLCLTWDSLSSHSAKEVNEWIETANANSKRDSTPKVNVYPLPSNAQFLNVVESTFRNIRKAVIYNSDYQSVEEMQRAISRYLNERNAYFLENPRRAGNKIWDKELFTPDDLPGGLFRRM</sequence>
<organism evidence="2 3">
    <name type="scientific">Desulfuromonas acetoxidans (strain DSM 684 / 11070)</name>
    <dbReference type="NCBI Taxonomy" id="281689"/>
    <lineage>
        <taxon>Bacteria</taxon>
        <taxon>Pseudomonadati</taxon>
        <taxon>Thermodesulfobacteriota</taxon>
        <taxon>Desulfuromonadia</taxon>
        <taxon>Desulfuromonadales</taxon>
        <taxon>Desulfuromonadaceae</taxon>
        <taxon>Desulfuromonas</taxon>
    </lineage>
</organism>
<comment type="caution">
    <text evidence="2">The sequence shown here is derived from an EMBL/GenBank/DDBJ whole genome shotgun (WGS) entry which is preliminary data.</text>
</comment>
<gene>
    <name evidence="2" type="ORF">Dace_1018</name>
</gene>
<reference evidence="2" key="2">
    <citation type="submission" date="2006-05" db="EMBL/GenBank/DDBJ databases">
        <title>Sequencing of the draft genome and assembly of Desulfuromonas acetoxidans DSM 684.</title>
        <authorList>
            <consortium name="US DOE Joint Genome Institute (JGI-PGF)"/>
            <person name="Copeland A."/>
            <person name="Lucas S."/>
            <person name="Lapidus A."/>
            <person name="Barry K."/>
            <person name="Detter J.C."/>
            <person name="Glavina del Rio T."/>
            <person name="Hammon N."/>
            <person name="Israni S."/>
            <person name="Dalin E."/>
            <person name="Tice H."/>
            <person name="Bruce D."/>
            <person name="Pitluck S."/>
            <person name="Richardson P."/>
        </authorList>
    </citation>
    <scope>NUCLEOTIDE SEQUENCE [LARGE SCALE GENOMIC DNA]</scope>
    <source>
        <strain evidence="2">DSM 684</strain>
    </source>
</reference>
<protein>
    <recommendedName>
        <fullName evidence="1">Tc1-like transposase DDE domain-containing protein</fullName>
    </recommendedName>
</protein>
<dbReference type="Gene3D" id="3.30.420.10">
    <property type="entry name" value="Ribonuclease H-like superfamily/Ribonuclease H"/>
    <property type="match status" value="1"/>
</dbReference>
<dbReference type="Proteomes" id="UP000005695">
    <property type="component" value="Unassembled WGS sequence"/>
</dbReference>
<proteinExistence type="predicted"/>
<dbReference type="InterPro" id="IPR036397">
    <property type="entry name" value="RNaseH_sf"/>
</dbReference>
<keyword evidence="3" id="KW-1185">Reference proteome</keyword>
<dbReference type="InterPro" id="IPR038717">
    <property type="entry name" value="Tc1-like_DDE_dom"/>
</dbReference>
<dbReference type="NCBIfam" id="NF033545">
    <property type="entry name" value="transpos_IS630"/>
    <property type="match status" value="1"/>
</dbReference>
<name>Q1JYR1_DESA6</name>
<accession>Q1JYR1</accession>
<dbReference type="Pfam" id="PF13358">
    <property type="entry name" value="DDE_3"/>
    <property type="match status" value="1"/>
</dbReference>
<dbReference type="Pfam" id="PF13551">
    <property type="entry name" value="HTH_29"/>
    <property type="match status" value="1"/>
</dbReference>
<evidence type="ECO:0000259" key="1">
    <source>
        <dbReference type="Pfam" id="PF13358"/>
    </source>
</evidence>
<evidence type="ECO:0000313" key="3">
    <source>
        <dbReference type="Proteomes" id="UP000005695"/>
    </source>
</evidence>
<feature type="domain" description="Tc1-like transposase DDE" evidence="1">
    <location>
        <begin position="361"/>
        <end position="513"/>
    </location>
</feature>
<evidence type="ECO:0000313" key="2">
    <source>
        <dbReference type="EMBL" id="EAT15354.1"/>
    </source>
</evidence>
<dbReference type="EMBL" id="AAEW02000011">
    <property type="protein sequence ID" value="EAT15354.1"/>
    <property type="molecule type" value="Genomic_DNA"/>
</dbReference>
<dbReference type="InterPro" id="IPR047655">
    <property type="entry name" value="Transpos_IS630-like"/>
</dbReference>
<reference evidence="2" key="1">
    <citation type="submission" date="2006-05" db="EMBL/GenBank/DDBJ databases">
        <title>Annotation of the draft genome assembly of Desulfuromonas acetoxidans DSM 684.</title>
        <authorList>
            <consortium name="US DOE Joint Genome Institute (JGI-ORNL)"/>
            <person name="Larimer F."/>
            <person name="Land M."/>
            <person name="Hauser L."/>
        </authorList>
    </citation>
    <scope>NUCLEOTIDE SEQUENCE [LARGE SCALE GENOMIC DNA]</scope>
    <source>
        <strain evidence="2">DSM 684</strain>
    </source>
</reference>
<dbReference type="AlphaFoldDB" id="Q1JYR1"/>